<feature type="compositionally biased region" description="Basic and acidic residues" evidence="4">
    <location>
        <begin position="456"/>
        <end position="479"/>
    </location>
</feature>
<dbReference type="PANTHER" id="PTHR23176">
    <property type="entry name" value="RHO/RAC/CDC GTPASE-ACTIVATING PROTEIN"/>
    <property type="match status" value="1"/>
</dbReference>
<feature type="compositionally biased region" description="Polar residues" evidence="4">
    <location>
        <begin position="1302"/>
        <end position="1311"/>
    </location>
</feature>
<dbReference type="SUPFAM" id="SSF50729">
    <property type="entry name" value="PH domain-like"/>
    <property type="match status" value="1"/>
</dbReference>
<sequence>MEGGENMFVRVLYNFDYTTKDGRLVSIRQGEKLLLLKHTNQDWWQVLRNPESKPFYVPAAYVRECPPAYIPGPEYLNIASGVCCHDERRQLTSVLRNELITGNYNLRDKHQLFNQHVCSADKGPTGESKKSAGGVRRNYSVVGPGGKKPVPSPRINVLSKSLETLAEEINFKPWNTPISSSKVIEQTSDYNTPSPDYLDSSESDMFWRKNTAAAGSSVQRSSSFKFRSFRRDNNEQPARQDDSDSVASRSLESLVDSGAEACSSSSYEWDKSPDENRELLRRISIPHAALAFKNQTYHSTDDEGSDGEHTVVRGRPRSSSDTGLGVGGQQEKRGTQLSRSESHKEQPRPLAALKRNQKVVGCRRRPAILCIPSKNSSNSPDDDDDDEVPPFNVAPRPLQHLQPLDPPTPDSREKPQRVLHGGWSEFRTENGRVYYFHSITGIKSWKPPRTRNVGNNREHEDTRKNEQRSSQRSPKEGTKSRSPSPAAVDLVLPPGWDEYYDREERQVFYIHKPTGAKAHQVGRDPPVPGNVSEWLHNLRRNTDSSEVEDELRHKVESAAAASGITASARLTSRKSAAPKPDIAAKPRPPSVMKKIVDSEKAAVEPPPSDKQQGGWKENPLFTGIEPQQVRRPDAAPGRAFQSLCDEARRVSTDLLKELDADDQTALPEMVGLQQPRSPTKQEEDQDLEKLTQEALSLVDEALIEHAVNKRLTLARIRTNSGSSDVSDEVFVSCNSEPGTIFDHDGAPSHPQPPPRRKKVLINAPPPVQKTTKPEERLPRVESLNRKQPTAPTRPPPEAAKRPPSIVQPMVRQRSFVMTHSRASSAPFATLTPRKTMPPLFAADPQQRPPSPKQPPPSKLPPPPLERKSSLQLKESLERKKPSKQIETPQPIVRKSLLKNSDAKVANPPTYGKFSVHVVERKTYYPEITKDSVVLVPAVSKEMKDLLVTTAQESDDDAEQSSLEHSFRSRKGSNGSDIVAWKNDIRTCSNADEEDEVYYTAKSAPNEWFSSSDNEGRLYFFAENSNESSWSLPQSPAAPKSAPPPPETAPPPRQTSTPLARVAPQGVPPVLKKLEQQLQQAADDLSPTEETEPLRRPRKNMGPCLLPPLPNSRAAKSQSMIVVPDVKTPMSESQTDAPSSPGPWASLESSGATILKEGQITRTKVMESKKKVKKNWSPAWALLTSDCMYFFKDEKSFKAMKNSTGGHPELCVPLNQSCFQEGDKNLSSKKNTFLIGTDTNQVLCQEEQIRDKESWFNQISLAKKCMPENHLNTAPRYPVLSRESSPLPPAVGGPPVGSVSPEMSKNNSLNRNKSVKIKKDSAESNEDLSTENHTKIKAGLRKFFKRRPTMESLVKKGIIQDEPAFGSTLSKLCQSQSPGSNGYIPKFVLECINAIEKKPENLKTDGIYRASGNLSQVQKIRLQVDQNNLAVLDQEEEVHVLTGALKLFFRELKEPLIPFGLLDAALTASNNRDKSEKIRQFRGLVQQMPKENRATLKFLLEHLLRVVDNHTHNRMHISNLAIVFGPTLMWPKEESCNMALELMQQNYVIECLLEEFDSIFN</sequence>
<feature type="domain" description="WW" evidence="7">
    <location>
        <begin position="1001"/>
        <end position="1034"/>
    </location>
</feature>
<dbReference type="GO" id="GO:0005737">
    <property type="term" value="C:cytoplasm"/>
    <property type="evidence" value="ECO:0007669"/>
    <property type="project" value="TreeGrafter"/>
</dbReference>
<dbReference type="InterPro" id="IPR036028">
    <property type="entry name" value="SH3-like_dom_sf"/>
</dbReference>
<dbReference type="GO" id="GO:0007165">
    <property type="term" value="P:signal transduction"/>
    <property type="evidence" value="ECO:0007669"/>
    <property type="project" value="InterPro"/>
</dbReference>
<feature type="domain" description="WW" evidence="7">
    <location>
        <begin position="417"/>
        <end position="450"/>
    </location>
</feature>
<dbReference type="SUPFAM" id="SSF50044">
    <property type="entry name" value="SH3-domain"/>
    <property type="match status" value="1"/>
</dbReference>
<evidence type="ECO:0000256" key="4">
    <source>
        <dbReference type="SAM" id="MobiDB-lite"/>
    </source>
</evidence>
<feature type="region of interest" description="Disordered" evidence="4">
    <location>
        <begin position="1279"/>
        <end position="1329"/>
    </location>
</feature>
<evidence type="ECO:0000259" key="5">
    <source>
        <dbReference type="PROSITE" id="PS50002"/>
    </source>
</evidence>
<organism evidence="9 10">
    <name type="scientific">Cloeon dipterum</name>
    <dbReference type="NCBI Taxonomy" id="197152"/>
    <lineage>
        <taxon>Eukaryota</taxon>
        <taxon>Metazoa</taxon>
        <taxon>Ecdysozoa</taxon>
        <taxon>Arthropoda</taxon>
        <taxon>Hexapoda</taxon>
        <taxon>Insecta</taxon>
        <taxon>Pterygota</taxon>
        <taxon>Palaeoptera</taxon>
        <taxon>Ephemeroptera</taxon>
        <taxon>Pisciforma</taxon>
        <taxon>Baetidae</taxon>
        <taxon>Cloeon</taxon>
    </lineage>
</organism>
<dbReference type="InterPro" id="IPR036020">
    <property type="entry name" value="WW_dom_sf"/>
</dbReference>
<protein>
    <recommendedName>
        <fullName evidence="11">Rho GTPase-activating protein 12</fullName>
    </recommendedName>
</protein>
<feature type="region of interest" description="Disordered" evidence="4">
    <location>
        <begin position="736"/>
        <end position="807"/>
    </location>
</feature>
<feature type="domain" description="PH" evidence="6">
    <location>
        <begin position="1152"/>
        <end position="1263"/>
    </location>
</feature>
<feature type="region of interest" description="Disordered" evidence="4">
    <location>
        <begin position="370"/>
        <end position="423"/>
    </location>
</feature>
<dbReference type="InterPro" id="IPR000198">
    <property type="entry name" value="RhoGAP_dom"/>
</dbReference>
<dbReference type="SMART" id="SM00456">
    <property type="entry name" value="WW"/>
    <property type="match status" value="3"/>
</dbReference>
<dbReference type="PROSITE" id="PS50002">
    <property type="entry name" value="SH3"/>
    <property type="match status" value="1"/>
</dbReference>
<dbReference type="PROSITE" id="PS01159">
    <property type="entry name" value="WW_DOMAIN_1"/>
    <property type="match status" value="1"/>
</dbReference>
<reference evidence="9 10" key="1">
    <citation type="submission" date="2020-04" db="EMBL/GenBank/DDBJ databases">
        <authorList>
            <person name="Alioto T."/>
            <person name="Alioto T."/>
            <person name="Gomez Garrido J."/>
        </authorList>
    </citation>
    <scope>NUCLEOTIDE SEQUENCE [LARGE SCALE GENOMIC DNA]</scope>
</reference>
<dbReference type="SUPFAM" id="SSF51045">
    <property type="entry name" value="WW domain"/>
    <property type="match status" value="1"/>
</dbReference>
<dbReference type="Gene3D" id="2.30.29.30">
    <property type="entry name" value="Pleckstrin-homology domain (PH domain)/Phosphotyrosine-binding domain (PTB)"/>
    <property type="match status" value="1"/>
</dbReference>
<evidence type="ECO:0000256" key="3">
    <source>
        <dbReference type="PROSITE-ProRule" id="PRU00192"/>
    </source>
</evidence>
<dbReference type="PROSITE" id="PS50238">
    <property type="entry name" value="RHOGAP"/>
    <property type="match status" value="1"/>
</dbReference>
<dbReference type="InterPro" id="IPR001452">
    <property type="entry name" value="SH3_domain"/>
</dbReference>
<dbReference type="InterPro" id="IPR001202">
    <property type="entry name" value="WW_dom"/>
</dbReference>
<feature type="compositionally biased region" description="Basic and acidic residues" evidence="4">
    <location>
        <begin position="864"/>
        <end position="879"/>
    </location>
</feature>
<dbReference type="PANTHER" id="PTHR23176:SF129">
    <property type="entry name" value="RHO GTPASE ACTIVATING PROTEIN AT 16F, ISOFORM E-RELATED"/>
    <property type="match status" value="1"/>
</dbReference>
<dbReference type="Pfam" id="PF00397">
    <property type="entry name" value="WW"/>
    <property type="match status" value="1"/>
</dbReference>
<evidence type="ECO:0000256" key="1">
    <source>
        <dbReference type="ARBA" id="ARBA00022443"/>
    </source>
</evidence>
<feature type="region of interest" description="Disordered" evidence="4">
    <location>
        <begin position="445"/>
        <end position="489"/>
    </location>
</feature>
<evidence type="ECO:0008006" key="11">
    <source>
        <dbReference type="Google" id="ProtNLM"/>
    </source>
</evidence>
<dbReference type="FunFam" id="1.10.555.10:FF:000071">
    <property type="entry name" value="Rho GTPase activating protein 27"/>
    <property type="match status" value="1"/>
</dbReference>
<evidence type="ECO:0000259" key="6">
    <source>
        <dbReference type="PROSITE" id="PS50003"/>
    </source>
</evidence>
<comment type="caution">
    <text evidence="9">The sequence shown here is derived from an EMBL/GenBank/DDBJ whole genome shotgun (WGS) entry which is preliminary data.</text>
</comment>
<feature type="region of interest" description="Disordered" evidence="4">
    <location>
        <begin position="122"/>
        <end position="154"/>
    </location>
</feature>
<feature type="region of interest" description="Disordered" evidence="4">
    <location>
        <begin position="566"/>
        <end position="620"/>
    </location>
</feature>
<dbReference type="PROSITE" id="PS50003">
    <property type="entry name" value="PH_DOMAIN"/>
    <property type="match status" value="1"/>
</dbReference>
<dbReference type="InterPro" id="IPR011993">
    <property type="entry name" value="PH-like_dom_sf"/>
</dbReference>
<dbReference type="Gene3D" id="2.30.30.40">
    <property type="entry name" value="SH3 Domains"/>
    <property type="match status" value="1"/>
</dbReference>
<dbReference type="SMART" id="SM00326">
    <property type="entry name" value="SH3"/>
    <property type="match status" value="1"/>
</dbReference>
<dbReference type="GO" id="GO:0005096">
    <property type="term" value="F:GTPase activator activity"/>
    <property type="evidence" value="ECO:0007669"/>
    <property type="project" value="UniProtKB-KW"/>
</dbReference>
<feature type="region of interest" description="Disordered" evidence="4">
    <location>
        <begin position="1027"/>
        <end position="1060"/>
    </location>
</feature>
<feature type="compositionally biased region" description="Basic and acidic residues" evidence="4">
    <location>
        <begin position="330"/>
        <end position="347"/>
    </location>
</feature>
<accession>A0A8S1DDX1</accession>
<dbReference type="Gene3D" id="1.10.555.10">
    <property type="entry name" value="Rho GTPase activation protein"/>
    <property type="match status" value="1"/>
</dbReference>
<dbReference type="Gene3D" id="2.20.70.10">
    <property type="match status" value="1"/>
</dbReference>
<dbReference type="OrthoDB" id="79452at2759"/>
<feature type="region of interest" description="Disordered" evidence="4">
    <location>
        <begin position="820"/>
        <end position="909"/>
    </location>
</feature>
<feature type="region of interest" description="Disordered" evidence="4">
    <location>
        <begin position="295"/>
        <end position="358"/>
    </location>
</feature>
<name>A0A8S1DDX1_9INSE</name>
<keyword evidence="1 3" id="KW-0728">SH3 domain</keyword>
<gene>
    <name evidence="9" type="ORF">CLODIP_2_CD11848</name>
</gene>
<dbReference type="SUPFAM" id="SSF48350">
    <property type="entry name" value="GTPase activation domain, GAP"/>
    <property type="match status" value="1"/>
</dbReference>
<evidence type="ECO:0000313" key="10">
    <source>
        <dbReference type="Proteomes" id="UP000494165"/>
    </source>
</evidence>
<evidence type="ECO:0000259" key="8">
    <source>
        <dbReference type="PROSITE" id="PS50238"/>
    </source>
</evidence>
<feature type="compositionally biased region" description="Basic and acidic residues" evidence="4">
    <location>
        <begin position="229"/>
        <end position="242"/>
    </location>
</feature>
<dbReference type="Pfam" id="PF00169">
    <property type="entry name" value="PH"/>
    <property type="match status" value="1"/>
</dbReference>
<dbReference type="SMART" id="SM00233">
    <property type="entry name" value="PH"/>
    <property type="match status" value="1"/>
</dbReference>
<evidence type="ECO:0000259" key="7">
    <source>
        <dbReference type="PROSITE" id="PS50020"/>
    </source>
</evidence>
<feature type="compositionally biased region" description="Pro residues" evidence="4">
    <location>
        <begin position="1040"/>
        <end position="1052"/>
    </location>
</feature>
<dbReference type="SMART" id="SM00324">
    <property type="entry name" value="RhoGAP"/>
    <property type="match status" value="1"/>
</dbReference>
<dbReference type="EMBL" id="CADEPI010000213">
    <property type="protein sequence ID" value="CAB3380648.1"/>
    <property type="molecule type" value="Genomic_DNA"/>
</dbReference>
<feature type="region of interest" description="Disordered" evidence="4">
    <location>
        <begin position="950"/>
        <end position="975"/>
    </location>
</feature>
<dbReference type="InterPro" id="IPR001849">
    <property type="entry name" value="PH_domain"/>
</dbReference>
<feature type="domain" description="Rho-GAP" evidence="8">
    <location>
        <begin position="1366"/>
        <end position="1559"/>
    </location>
</feature>
<keyword evidence="10" id="KW-1185">Reference proteome</keyword>
<dbReference type="InterPro" id="IPR008936">
    <property type="entry name" value="Rho_GTPase_activation_prot"/>
</dbReference>
<feature type="compositionally biased region" description="Basic and acidic residues" evidence="4">
    <location>
        <begin position="771"/>
        <end position="784"/>
    </location>
</feature>
<feature type="domain" description="SH3" evidence="5">
    <location>
        <begin position="4"/>
        <end position="67"/>
    </location>
</feature>
<keyword evidence="2" id="KW-0343">GTPase activation</keyword>
<dbReference type="Proteomes" id="UP000494165">
    <property type="component" value="Unassembled WGS sequence"/>
</dbReference>
<dbReference type="CDD" id="cd11888">
    <property type="entry name" value="SH3_ARHGAP9_like"/>
    <property type="match status" value="1"/>
</dbReference>
<feature type="compositionally biased region" description="Pro residues" evidence="4">
    <location>
        <begin position="846"/>
        <end position="863"/>
    </location>
</feature>
<dbReference type="CDD" id="cd00201">
    <property type="entry name" value="WW"/>
    <property type="match status" value="1"/>
</dbReference>
<evidence type="ECO:0000256" key="2">
    <source>
        <dbReference type="ARBA" id="ARBA00022468"/>
    </source>
</evidence>
<proteinExistence type="predicted"/>
<dbReference type="InterPro" id="IPR050729">
    <property type="entry name" value="Rho-GAP"/>
</dbReference>
<feature type="region of interest" description="Disordered" evidence="4">
    <location>
        <begin position="229"/>
        <end position="274"/>
    </location>
</feature>
<feature type="region of interest" description="Disordered" evidence="4">
    <location>
        <begin position="659"/>
        <end position="685"/>
    </location>
</feature>
<evidence type="ECO:0000313" key="9">
    <source>
        <dbReference type="EMBL" id="CAB3380648.1"/>
    </source>
</evidence>
<feature type="region of interest" description="Disordered" evidence="4">
    <location>
        <begin position="1076"/>
        <end position="1147"/>
    </location>
</feature>
<dbReference type="PROSITE" id="PS50020">
    <property type="entry name" value="WW_DOMAIN_2"/>
    <property type="match status" value="2"/>
</dbReference>
<dbReference type="Pfam" id="PF00620">
    <property type="entry name" value="RhoGAP"/>
    <property type="match status" value="1"/>
</dbReference>